<sequence>MKKFSILLLIFFLFGCNNDSADKQGSDGKEGSTATFILKNNNMYVVDHSNLNVFSINNPENPVKVRTVEVGFDIETLFSNGDYLFIGSRNGMFIYNIAAEPENPKYVSKALHLRACDPVVANGTHAFVTLHSNTVCGAANNVLMVYDTTNIQQPKLITQRDLAEPKGLALNGNYLYICDKNDIVIFDISNPQNPNVVKTIANVPARDLIIDNNHLFAFTNSDVKQYSIDPANIQNISLISSYTL</sequence>
<organism evidence="2 3">
    <name type="scientific">Chryseobacterium caseinilyticum</name>
    <dbReference type="NCBI Taxonomy" id="2771428"/>
    <lineage>
        <taxon>Bacteria</taxon>
        <taxon>Pseudomonadati</taxon>
        <taxon>Bacteroidota</taxon>
        <taxon>Flavobacteriia</taxon>
        <taxon>Flavobacteriales</taxon>
        <taxon>Weeksellaceae</taxon>
        <taxon>Chryseobacterium group</taxon>
        <taxon>Chryseobacterium</taxon>
    </lineage>
</organism>
<dbReference type="Proteomes" id="UP000637299">
    <property type="component" value="Unassembled WGS sequence"/>
</dbReference>
<gene>
    <name evidence="2" type="ORF">IC610_15675</name>
</gene>
<dbReference type="EMBL" id="JACYFS010000005">
    <property type="protein sequence ID" value="MBD8083850.1"/>
    <property type="molecule type" value="Genomic_DNA"/>
</dbReference>
<dbReference type="PROSITE" id="PS51257">
    <property type="entry name" value="PROKAR_LIPOPROTEIN"/>
    <property type="match status" value="1"/>
</dbReference>
<feature type="chain" id="PRO_5045833375" description="LVIVD repeat-containing protein" evidence="1">
    <location>
        <begin position="22"/>
        <end position="244"/>
    </location>
</feature>
<keyword evidence="1" id="KW-0732">Signal</keyword>
<comment type="caution">
    <text evidence="2">The sequence shown here is derived from an EMBL/GenBank/DDBJ whole genome shotgun (WGS) entry which is preliminary data.</text>
</comment>
<reference evidence="2 3" key="1">
    <citation type="submission" date="2020-09" db="EMBL/GenBank/DDBJ databases">
        <title>Genome seq and assembly of Chryseobacterium sp.</title>
        <authorList>
            <person name="Chhetri G."/>
        </authorList>
    </citation>
    <scope>NUCLEOTIDE SEQUENCE [LARGE SCALE GENOMIC DNA]</scope>
    <source>
        <strain evidence="2 3">GCR10</strain>
    </source>
</reference>
<keyword evidence="3" id="KW-1185">Reference proteome</keyword>
<evidence type="ECO:0008006" key="4">
    <source>
        <dbReference type="Google" id="ProtNLM"/>
    </source>
</evidence>
<protein>
    <recommendedName>
        <fullName evidence="4">LVIVD repeat-containing protein</fullName>
    </recommendedName>
</protein>
<name>A0ABR8ZEZ5_9FLAO</name>
<dbReference type="SUPFAM" id="SSF63825">
    <property type="entry name" value="YWTD domain"/>
    <property type="match status" value="1"/>
</dbReference>
<evidence type="ECO:0000256" key="1">
    <source>
        <dbReference type="SAM" id="SignalP"/>
    </source>
</evidence>
<evidence type="ECO:0000313" key="2">
    <source>
        <dbReference type="EMBL" id="MBD8083850.1"/>
    </source>
</evidence>
<dbReference type="RefSeq" id="WP_191737684.1">
    <property type="nucleotide sequence ID" value="NZ_JACYFS010000005.1"/>
</dbReference>
<dbReference type="Pfam" id="PF08309">
    <property type="entry name" value="LVIVD"/>
    <property type="match status" value="1"/>
</dbReference>
<evidence type="ECO:0000313" key="3">
    <source>
        <dbReference type="Proteomes" id="UP000637299"/>
    </source>
</evidence>
<feature type="signal peptide" evidence="1">
    <location>
        <begin position="1"/>
        <end position="21"/>
    </location>
</feature>
<dbReference type="InterPro" id="IPR013211">
    <property type="entry name" value="LVIVD"/>
</dbReference>
<proteinExistence type="predicted"/>
<accession>A0ABR8ZEZ5</accession>